<sequence length="80" mass="9354">MIQDKYKPTGPVIDPDVVATQENLTFKWIKYVIYMLDDDKREKILALYDLEYESKNGVKGTKTRFFSWNLVDASAKNKSM</sequence>
<reference evidence="1 2" key="1">
    <citation type="submission" date="2016-07" db="EMBL/GenBank/DDBJ databases">
        <title>Pervasive Adenine N6-methylation of Active Genes in Fungi.</title>
        <authorList>
            <consortium name="DOE Joint Genome Institute"/>
            <person name="Mondo S.J."/>
            <person name="Dannebaum R.O."/>
            <person name="Kuo R.C."/>
            <person name="Labutti K."/>
            <person name="Haridas S."/>
            <person name="Kuo A."/>
            <person name="Salamov A."/>
            <person name="Ahrendt S.R."/>
            <person name="Lipzen A."/>
            <person name="Sullivan W."/>
            <person name="Andreopoulos W.B."/>
            <person name="Clum A."/>
            <person name="Lindquist E."/>
            <person name="Daum C."/>
            <person name="Ramamoorthy G.K."/>
            <person name="Gryganskyi A."/>
            <person name="Culley D."/>
            <person name="Magnuson J.K."/>
            <person name="James T.Y."/>
            <person name="O'Malley M.A."/>
            <person name="Stajich J.E."/>
            <person name="Spatafora J.W."/>
            <person name="Visel A."/>
            <person name="Grigoriev I.V."/>
        </authorList>
    </citation>
    <scope>NUCLEOTIDE SEQUENCE [LARGE SCALE GENOMIC DNA]</scope>
    <source>
        <strain evidence="1 2">CBS 129021</strain>
    </source>
</reference>
<gene>
    <name evidence="1" type="ORF">BCR38DRAFT_489511</name>
</gene>
<protein>
    <submittedName>
        <fullName evidence="1">Uncharacterized protein</fullName>
    </submittedName>
</protein>
<comment type="caution">
    <text evidence="1">The sequence shown here is derived from an EMBL/GenBank/DDBJ whole genome shotgun (WGS) entry which is preliminary data.</text>
</comment>
<evidence type="ECO:0000313" key="1">
    <source>
        <dbReference type="EMBL" id="ORY58024.1"/>
    </source>
</evidence>
<dbReference type="RefSeq" id="XP_040711059.1">
    <property type="nucleotide sequence ID" value="XM_040864403.1"/>
</dbReference>
<accession>A0A1Y2DG08</accession>
<dbReference type="GeneID" id="63780615"/>
<dbReference type="InParanoid" id="A0A1Y2DG08"/>
<keyword evidence="2" id="KW-1185">Reference proteome</keyword>
<dbReference type="AlphaFoldDB" id="A0A1Y2DG08"/>
<dbReference type="Proteomes" id="UP000193689">
    <property type="component" value="Unassembled WGS sequence"/>
</dbReference>
<dbReference type="EMBL" id="MCFJ01000017">
    <property type="protein sequence ID" value="ORY58024.1"/>
    <property type="molecule type" value="Genomic_DNA"/>
</dbReference>
<name>A0A1Y2DG08_9PEZI</name>
<organism evidence="1 2">
    <name type="scientific">Pseudomassariella vexata</name>
    <dbReference type="NCBI Taxonomy" id="1141098"/>
    <lineage>
        <taxon>Eukaryota</taxon>
        <taxon>Fungi</taxon>
        <taxon>Dikarya</taxon>
        <taxon>Ascomycota</taxon>
        <taxon>Pezizomycotina</taxon>
        <taxon>Sordariomycetes</taxon>
        <taxon>Xylariomycetidae</taxon>
        <taxon>Amphisphaeriales</taxon>
        <taxon>Pseudomassariaceae</taxon>
        <taxon>Pseudomassariella</taxon>
    </lineage>
</organism>
<proteinExistence type="predicted"/>
<evidence type="ECO:0000313" key="2">
    <source>
        <dbReference type="Proteomes" id="UP000193689"/>
    </source>
</evidence>